<sequence length="67" mass="7414">MKGESRTGKNMEGETRTGKNMEGETRTGKNMEGETRTAACAEEIQRYCSAPRAALWSGYNIHKICSV</sequence>
<evidence type="ECO:0000256" key="1">
    <source>
        <dbReference type="SAM" id="MobiDB-lite"/>
    </source>
</evidence>
<organism evidence="2 3">
    <name type="scientific">Elysia marginata</name>
    <dbReference type="NCBI Taxonomy" id="1093978"/>
    <lineage>
        <taxon>Eukaryota</taxon>
        <taxon>Metazoa</taxon>
        <taxon>Spiralia</taxon>
        <taxon>Lophotrochozoa</taxon>
        <taxon>Mollusca</taxon>
        <taxon>Gastropoda</taxon>
        <taxon>Heterobranchia</taxon>
        <taxon>Euthyneura</taxon>
        <taxon>Panpulmonata</taxon>
        <taxon>Sacoglossa</taxon>
        <taxon>Placobranchoidea</taxon>
        <taxon>Plakobranchidae</taxon>
        <taxon>Elysia</taxon>
    </lineage>
</organism>
<dbReference type="Proteomes" id="UP000762676">
    <property type="component" value="Unassembled WGS sequence"/>
</dbReference>
<keyword evidence="3" id="KW-1185">Reference proteome</keyword>
<comment type="caution">
    <text evidence="2">The sequence shown here is derived from an EMBL/GenBank/DDBJ whole genome shotgun (WGS) entry which is preliminary data.</text>
</comment>
<evidence type="ECO:0000313" key="2">
    <source>
        <dbReference type="EMBL" id="GFS23714.1"/>
    </source>
</evidence>
<evidence type="ECO:0000313" key="3">
    <source>
        <dbReference type="Proteomes" id="UP000762676"/>
    </source>
</evidence>
<gene>
    <name evidence="2" type="ORF">ElyMa_006985300</name>
</gene>
<reference evidence="2 3" key="1">
    <citation type="journal article" date="2021" name="Elife">
        <title>Chloroplast acquisition without the gene transfer in kleptoplastic sea slugs, Plakobranchus ocellatus.</title>
        <authorList>
            <person name="Maeda T."/>
            <person name="Takahashi S."/>
            <person name="Yoshida T."/>
            <person name="Shimamura S."/>
            <person name="Takaki Y."/>
            <person name="Nagai Y."/>
            <person name="Toyoda A."/>
            <person name="Suzuki Y."/>
            <person name="Arimoto A."/>
            <person name="Ishii H."/>
            <person name="Satoh N."/>
            <person name="Nishiyama T."/>
            <person name="Hasebe M."/>
            <person name="Maruyama T."/>
            <person name="Minagawa J."/>
            <person name="Obokata J."/>
            <person name="Shigenobu S."/>
        </authorList>
    </citation>
    <scope>NUCLEOTIDE SEQUENCE [LARGE SCALE GENOMIC DNA]</scope>
</reference>
<protein>
    <submittedName>
        <fullName evidence="2">Uncharacterized protein</fullName>
    </submittedName>
</protein>
<dbReference type="EMBL" id="BMAT01013950">
    <property type="protein sequence ID" value="GFS23714.1"/>
    <property type="molecule type" value="Genomic_DNA"/>
</dbReference>
<accession>A0AAV4JLS9</accession>
<dbReference type="AlphaFoldDB" id="A0AAV4JLS9"/>
<proteinExistence type="predicted"/>
<feature type="region of interest" description="Disordered" evidence="1">
    <location>
        <begin position="1"/>
        <end position="35"/>
    </location>
</feature>
<name>A0AAV4JLS9_9GAST</name>